<dbReference type="PRINTS" id="PR00078">
    <property type="entry name" value="G3PDHDRGNASE"/>
</dbReference>
<reference evidence="4 5" key="1">
    <citation type="submission" date="2024-09" db="EMBL/GenBank/DDBJ databases">
        <title>Draft genome sequence of Candidatus Magnetaquicoccaceae bacterium FCR-1.</title>
        <authorList>
            <person name="Shimoshige H."/>
            <person name="Shimamura S."/>
            <person name="Taoka A."/>
            <person name="Kobayashi H."/>
            <person name="Maekawa T."/>
        </authorList>
    </citation>
    <scope>NUCLEOTIDE SEQUENCE [LARGE SCALE GENOMIC DNA]</scope>
    <source>
        <strain evidence="4 5">FCR-1</strain>
    </source>
</reference>
<dbReference type="InterPro" id="IPR020828">
    <property type="entry name" value="GlycerAld_3-P_DH_NAD(P)-bd"/>
</dbReference>
<gene>
    <name evidence="4" type="primary">gapB</name>
    <name evidence="4" type="ORF">SIID45300_02839</name>
</gene>
<protein>
    <submittedName>
        <fullName evidence="4">Glyceraldehyde-3-phosphate dehydrogenase 2</fullName>
        <ecNumber evidence="4">1.2.1.59</ecNumber>
    </submittedName>
</protein>
<keyword evidence="1 4" id="KW-0560">Oxidoreductase</keyword>
<dbReference type="InterPro" id="IPR020829">
    <property type="entry name" value="GlycerAld_3-P_DH_cat"/>
</dbReference>
<dbReference type="GO" id="GO:0043891">
    <property type="term" value="F:glyceraldehyde-3-phosphate dehydrogenase [NAD(P)+] (phosphorylating) activity"/>
    <property type="evidence" value="ECO:0007669"/>
    <property type="project" value="UniProtKB-EC"/>
</dbReference>
<dbReference type="Pfam" id="PF02800">
    <property type="entry name" value="Gp_dh_C"/>
    <property type="match status" value="1"/>
</dbReference>
<keyword evidence="5" id="KW-1185">Reference proteome</keyword>
<accession>A0ABQ0CCR3</accession>
<feature type="domain" description="Glyceraldehyde 3-phosphate dehydrogenase NAD(P) binding" evidence="3">
    <location>
        <begin position="1"/>
        <end position="184"/>
    </location>
</feature>
<dbReference type="InterPro" id="IPR020831">
    <property type="entry name" value="GlycerAld/Erythrose_P_DH"/>
</dbReference>
<dbReference type="Gene3D" id="3.40.50.720">
    <property type="entry name" value="NAD(P)-binding Rossmann-like Domain"/>
    <property type="match status" value="1"/>
</dbReference>
<dbReference type="PROSITE" id="PS00071">
    <property type="entry name" value="GAPDH"/>
    <property type="match status" value="1"/>
</dbReference>
<evidence type="ECO:0000256" key="2">
    <source>
        <dbReference type="RuleBase" id="RU000397"/>
    </source>
</evidence>
<dbReference type="Pfam" id="PF00044">
    <property type="entry name" value="Gp_dh_N"/>
    <property type="match status" value="1"/>
</dbReference>
<evidence type="ECO:0000259" key="3">
    <source>
        <dbReference type="SMART" id="SM00846"/>
    </source>
</evidence>
<dbReference type="PANTHER" id="PTHR43148">
    <property type="entry name" value="GLYCERALDEHYDE-3-PHOSPHATE DEHYDROGENASE 2"/>
    <property type="match status" value="1"/>
</dbReference>
<dbReference type="SUPFAM" id="SSF51735">
    <property type="entry name" value="NAD(P)-binding Rossmann-fold domains"/>
    <property type="match status" value="1"/>
</dbReference>
<evidence type="ECO:0000256" key="1">
    <source>
        <dbReference type="ARBA" id="ARBA00023002"/>
    </source>
</evidence>
<dbReference type="InterPro" id="IPR036291">
    <property type="entry name" value="NAD(P)-bd_dom_sf"/>
</dbReference>
<organism evidence="4 5">
    <name type="scientific">Candidatus Magnetaquiglobus chichijimensis</name>
    <dbReference type="NCBI Taxonomy" id="3141448"/>
    <lineage>
        <taxon>Bacteria</taxon>
        <taxon>Pseudomonadati</taxon>
        <taxon>Pseudomonadota</taxon>
        <taxon>Magnetococcia</taxon>
        <taxon>Magnetococcales</taxon>
        <taxon>Candidatus Magnetaquicoccaceae</taxon>
        <taxon>Candidatus Magnetaquiglobus</taxon>
    </lineage>
</organism>
<dbReference type="SUPFAM" id="SSF55347">
    <property type="entry name" value="Glyceraldehyde-3-phosphate dehydrogenase-like, C-terminal domain"/>
    <property type="match status" value="1"/>
</dbReference>
<proteinExistence type="inferred from homology"/>
<dbReference type="EC" id="1.2.1.59" evidence="4"/>
<dbReference type="SMART" id="SM00846">
    <property type="entry name" value="Gp_dh_N"/>
    <property type="match status" value="1"/>
</dbReference>
<evidence type="ECO:0000313" key="4">
    <source>
        <dbReference type="EMBL" id="GAB0058490.1"/>
    </source>
</evidence>
<dbReference type="Gene3D" id="3.30.360.10">
    <property type="entry name" value="Dihydrodipicolinate Reductase, domain 2"/>
    <property type="match status" value="1"/>
</dbReference>
<dbReference type="RefSeq" id="WP_420906212.1">
    <property type="nucleotide sequence ID" value="NZ_BAAFGK010000005.1"/>
</dbReference>
<name>A0ABQ0CCR3_9PROT</name>
<dbReference type="EMBL" id="BAAFGK010000005">
    <property type="protein sequence ID" value="GAB0058490.1"/>
    <property type="molecule type" value="Genomic_DNA"/>
</dbReference>
<dbReference type="Proteomes" id="UP001628193">
    <property type="component" value="Unassembled WGS sequence"/>
</dbReference>
<sequence>MKLGINGMGRIGKLSLWTHVARKRFSGIVVNLGRDVGQSLSDLAQTVEKDSTYGRLTQYLHGVRGERVIENLDEAKGTMTIDGIPVQFLRHGRNPREIGWRDHDVQLVVDCTGVFIDPTVSADVGNGSLRGHLEAGARKVILSAPYKIKSTGLSMPDDAVTTVMGINEEVYDPGKHALISAASCTTTCLSFMMKPLMDHFGVDRILSASMVTVHASTSSQTVLDAVPLAGAKDLRKSRSIMNNIILTTTGAAKALRLVLPDMKDVGFMAESVRVPTTTGSLTILTVNLQSESRESPINRNDINGIYREAALGPYRGYLAYTEEQNVSSDMIGFPKAATVIEAQETHTRTAFIRLNLDRVPGLSPEILETLASLPKHILEAPVTQVVVYGWYDNELGSYANMLGDLTEHISARMV</sequence>
<evidence type="ECO:0000313" key="5">
    <source>
        <dbReference type="Proteomes" id="UP001628193"/>
    </source>
</evidence>
<comment type="caution">
    <text evidence="4">The sequence shown here is derived from an EMBL/GenBank/DDBJ whole genome shotgun (WGS) entry which is preliminary data.</text>
</comment>
<comment type="similarity">
    <text evidence="2">Belongs to the glyceraldehyde-3-phosphate dehydrogenase family.</text>
</comment>
<dbReference type="InterPro" id="IPR020830">
    <property type="entry name" value="GlycerAld_3-P_DH_AS"/>
</dbReference>